<protein>
    <recommendedName>
        <fullName evidence="5">Lipoprotein</fullName>
    </recommendedName>
</protein>
<dbReference type="EMBL" id="BOSM01000003">
    <property type="protein sequence ID" value="GIP58530.1"/>
    <property type="molecule type" value="Genomic_DNA"/>
</dbReference>
<feature type="compositionally biased region" description="Basic and acidic residues" evidence="1">
    <location>
        <begin position="38"/>
        <end position="47"/>
    </location>
</feature>
<evidence type="ECO:0000256" key="2">
    <source>
        <dbReference type="SAM" id="SignalP"/>
    </source>
</evidence>
<feature type="region of interest" description="Disordered" evidence="1">
    <location>
        <begin position="25"/>
        <end position="47"/>
    </location>
</feature>
<sequence>MKNLKLAAVIFVIAVVVSACGTSDGKISDQTNSSSDTKQQEIEAENEKLKAEAERLKKELADKEAEEKAKLDEEISVAAQEQDISSGDWNITDENPTTSGNILVGLEYMEKSGPLKNGSKVDISKVFKAPWDYYGEPIAIKGYAQIVQDYPPNPDNFLRSEIVMLTDNETIIDVLSTVPSGDIQENDLVSLTGLVIGRMEVPNAIGGTFTHLIVLTNNFE</sequence>
<gene>
    <name evidence="3" type="ORF">J15TS10_23440</name>
</gene>
<dbReference type="CDD" id="cd14686">
    <property type="entry name" value="bZIP"/>
    <property type="match status" value="1"/>
</dbReference>
<keyword evidence="4" id="KW-1185">Reference proteome</keyword>
<comment type="caution">
    <text evidence="3">The sequence shown here is derived from an EMBL/GenBank/DDBJ whole genome shotgun (WGS) entry which is preliminary data.</text>
</comment>
<evidence type="ECO:0000256" key="1">
    <source>
        <dbReference type="SAM" id="MobiDB-lite"/>
    </source>
</evidence>
<accession>A0ABQ4MRA1</accession>
<evidence type="ECO:0008006" key="5">
    <source>
        <dbReference type="Google" id="ProtNLM"/>
    </source>
</evidence>
<dbReference type="PROSITE" id="PS51257">
    <property type="entry name" value="PROKAR_LIPOPROTEIN"/>
    <property type="match status" value="1"/>
</dbReference>
<proteinExistence type="predicted"/>
<reference evidence="3 4" key="1">
    <citation type="submission" date="2021-03" db="EMBL/GenBank/DDBJ databases">
        <title>Antimicrobial resistance genes in bacteria isolated from Japanese honey, and their potential for conferring macrolide and lincosamide resistance in the American foulbrood pathogen Paenibacillus larvae.</title>
        <authorList>
            <person name="Okamoto M."/>
            <person name="Kumagai M."/>
            <person name="Kanamori H."/>
            <person name="Takamatsu D."/>
        </authorList>
    </citation>
    <scope>NUCLEOTIDE SEQUENCE [LARGE SCALE GENOMIC DNA]</scope>
    <source>
        <strain evidence="3 4">J15TS10</strain>
    </source>
</reference>
<feature type="chain" id="PRO_5046141487" description="Lipoprotein" evidence="2">
    <location>
        <begin position="22"/>
        <end position="220"/>
    </location>
</feature>
<dbReference type="RefSeq" id="WP_213590946.1">
    <property type="nucleotide sequence ID" value="NZ_BOSM01000003.1"/>
</dbReference>
<feature type="compositionally biased region" description="Polar residues" evidence="1">
    <location>
        <begin position="28"/>
        <end position="37"/>
    </location>
</feature>
<dbReference type="Proteomes" id="UP000681290">
    <property type="component" value="Unassembled WGS sequence"/>
</dbReference>
<feature type="signal peptide" evidence="2">
    <location>
        <begin position="1"/>
        <end position="21"/>
    </location>
</feature>
<keyword evidence="2" id="KW-0732">Signal</keyword>
<evidence type="ECO:0000313" key="4">
    <source>
        <dbReference type="Proteomes" id="UP000681290"/>
    </source>
</evidence>
<evidence type="ECO:0000313" key="3">
    <source>
        <dbReference type="EMBL" id="GIP58530.1"/>
    </source>
</evidence>
<organism evidence="3 4">
    <name type="scientific">Paenibacillus woosongensis</name>
    <dbReference type="NCBI Taxonomy" id="307580"/>
    <lineage>
        <taxon>Bacteria</taxon>
        <taxon>Bacillati</taxon>
        <taxon>Bacillota</taxon>
        <taxon>Bacilli</taxon>
        <taxon>Bacillales</taxon>
        <taxon>Paenibacillaceae</taxon>
        <taxon>Paenibacillus</taxon>
    </lineage>
</organism>
<name>A0ABQ4MRA1_9BACL</name>